<name>A0A7H0H300_9ACTN</name>
<dbReference type="KEGG" id="tdf:H9L22_11555"/>
<keyword evidence="2" id="KW-1185">Reference proteome</keyword>
<gene>
    <name evidence="1" type="ORF">H9L22_11555</name>
</gene>
<dbReference type="PROSITE" id="PS51257">
    <property type="entry name" value="PROKAR_LIPOPROTEIN"/>
    <property type="match status" value="1"/>
</dbReference>
<sequence>MALSRRNALVLLAVGGLSGCTFEPIVWDDASPEPTGTPDPGRVVGKEFFARSADRSAKTLAGGIESNLRISTAHFDGYLVARSVSTRLDGETAKQVRQRSAIEAPEGRELVAFVLRAGIPGFIESGEQTAGFRIINGDLPIRVVSPFGRVVGAAYEVPYVMFVLSVPKGGPVLFQVDDVGQSVTVDVRTAQPALDEGWERNAGFRKDLLMSFEPTAGTYRLPAQTVPSDPEVPIQRASFRLDVAPTSSYGLVPWNPQGGWAEAGRQWMRIQMNAEVSFESDDNVAMEMDLDVRRSFTFVDASGTSHAPQLPLTMTSEAIRRGQGVLDILWQVPADTMGGRILVHPEGRLQAHYSDAPTVPVTVSSTPAPLSFALILTEKS</sequence>
<dbReference type="Proteomes" id="UP000516117">
    <property type="component" value="Chromosome"/>
</dbReference>
<organism evidence="1 2">
    <name type="scientific">Tessaracoccus defluvii</name>
    <dbReference type="NCBI Taxonomy" id="1285901"/>
    <lineage>
        <taxon>Bacteria</taxon>
        <taxon>Bacillati</taxon>
        <taxon>Actinomycetota</taxon>
        <taxon>Actinomycetes</taxon>
        <taxon>Propionibacteriales</taxon>
        <taxon>Propionibacteriaceae</taxon>
        <taxon>Tessaracoccus</taxon>
    </lineage>
</organism>
<evidence type="ECO:0000313" key="2">
    <source>
        <dbReference type="Proteomes" id="UP000516117"/>
    </source>
</evidence>
<dbReference type="EMBL" id="CP060789">
    <property type="protein sequence ID" value="QNP54916.1"/>
    <property type="molecule type" value="Genomic_DNA"/>
</dbReference>
<protein>
    <submittedName>
        <fullName evidence="1">Uncharacterized protein</fullName>
    </submittedName>
</protein>
<accession>A0A7H0H300</accession>
<reference evidence="1 2" key="1">
    <citation type="submission" date="2020-08" db="EMBL/GenBank/DDBJ databases">
        <title>Genome sequence of Tessaracoccus defluvii JCM 17540T.</title>
        <authorList>
            <person name="Hyun D.-W."/>
            <person name="Bae J.-W."/>
        </authorList>
    </citation>
    <scope>NUCLEOTIDE SEQUENCE [LARGE SCALE GENOMIC DNA]</scope>
    <source>
        <strain evidence="1 2">JCM 17540</strain>
    </source>
</reference>
<dbReference type="AlphaFoldDB" id="A0A7H0H300"/>
<evidence type="ECO:0000313" key="1">
    <source>
        <dbReference type="EMBL" id="QNP54916.1"/>
    </source>
</evidence>
<proteinExistence type="predicted"/>
<dbReference type="RefSeq" id="WP_187720052.1">
    <property type="nucleotide sequence ID" value="NZ_BAABBL010000004.1"/>
</dbReference>